<feature type="transmembrane region" description="Helical" evidence="6">
    <location>
        <begin position="305"/>
        <end position="326"/>
    </location>
</feature>
<name>A0ABM3FGP9_NEOLC</name>
<gene>
    <name evidence="8" type="primary">LOC107227870</name>
</gene>
<dbReference type="InterPro" id="IPR003689">
    <property type="entry name" value="ZIP"/>
</dbReference>
<feature type="transmembrane region" description="Helical" evidence="6">
    <location>
        <begin position="240"/>
        <end position="260"/>
    </location>
</feature>
<evidence type="ECO:0000256" key="2">
    <source>
        <dbReference type="ARBA" id="ARBA00022692"/>
    </source>
</evidence>
<feature type="transmembrane region" description="Helical" evidence="6">
    <location>
        <begin position="79"/>
        <end position="100"/>
    </location>
</feature>
<evidence type="ECO:0000256" key="3">
    <source>
        <dbReference type="ARBA" id="ARBA00022989"/>
    </source>
</evidence>
<feature type="transmembrane region" description="Helical" evidence="6">
    <location>
        <begin position="333"/>
        <end position="351"/>
    </location>
</feature>
<dbReference type="RefSeq" id="XP_046587191.1">
    <property type="nucleotide sequence ID" value="XM_046731235.1"/>
</dbReference>
<reference evidence="8" key="1">
    <citation type="submission" date="2025-08" db="UniProtKB">
        <authorList>
            <consortium name="RefSeq"/>
        </authorList>
    </citation>
    <scope>IDENTIFICATION</scope>
    <source>
        <tissue evidence="8">Thorax and Abdomen</tissue>
    </source>
</reference>
<evidence type="ECO:0000256" key="6">
    <source>
        <dbReference type="SAM" id="Phobius"/>
    </source>
</evidence>
<dbReference type="Proteomes" id="UP000829291">
    <property type="component" value="Chromosome 1"/>
</dbReference>
<protein>
    <submittedName>
        <fullName evidence="8">Zinc transporter ZIP1 isoform X2</fullName>
    </submittedName>
</protein>
<feature type="transmembrane region" description="Helical" evidence="6">
    <location>
        <begin position="272"/>
        <end position="293"/>
    </location>
</feature>
<dbReference type="PANTHER" id="PTHR11040">
    <property type="entry name" value="ZINC/IRON TRANSPORTER"/>
    <property type="match status" value="1"/>
</dbReference>
<sequence>MWLSPSKMSLEDITTLSSAVLHDEDDTTEDDESSAILVAKSVTMVCLCLVSICIGLIPIQVARWFKWTSNEISPRSAKIIDLLLGFGGGVLLSTTFLHILPEVSEGVEELVEEGSLPSLSVSLAELLMCSGFFLMYLVEELVHVYLGRDDKRRKRLSENSKTIKDVNKSTNELVMENGVSSSPQPHPGYGHGHSHIPLPAEDDDDFVVSSLRGLLVVLGLSVHELFEGLAIGLSSTASDVWYLFGAVAAHKFVIAFCIGVELVTARTRFPLMIIYICTYAVVSPIGVGIAMIVTGGASAAASGPVAVILQGLATGTLLYVVFFEILRKQRHGIIQYLSVLIGFLLMVAIQFSSSHSHEHGHGHSHGHSHEEETKNGDDDHLQNHDHRHHPDDLIASTISNVTEKILDVISTTLSSTMVTEKSA</sequence>
<feature type="transmembrane region" description="Helical" evidence="6">
    <location>
        <begin position="120"/>
        <end position="146"/>
    </location>
</feature>
<keyword evidence="2 6" id="KW-0812">Transmembrane</keyword>
<proteinExistence type="predicted"/>
<accession>A0ABM3FGP9</accession>
<keyword evidence="4 6" id="KW-0472">Membrane</keyword>
<comment type="subcellular location">
    <subcellularLocation>
        <location evidence="1">Membrane</location>
        <topology evidence="1">Multi-pass membrane protein</topology>
    </subcellularLocation>
</comment>
<dbReference type="Pfam" id="PF02535">
    <property type="entry name" value="Zip"/>
    <property type="match status" value="1"/>
</dbReference>
<evidence type="ECO:0000256" key="5">
    <source>
        <dbReference type="SAM" id="MobiDB-lite"/>
    </source>
</evidence>
<feature type="region of interest" description="Disordered" evidence="5">
    <location>
        <begin position="356"/>
        <end position="391"/>
    </location>
</feature>
<dbReference type="GeneID" id="107227870"/>
<evidence type="ECO:0000313" key="8">
    <source>
        <dbReference type="RefSeq" id="XP_046587191.1"/>
    </source>
</evidence>
<organism evidence="7 8">
    <name type="scientific">Neodiprion lecontei</name>
    <name type="common">Redheaded pine sawfly</name>
    <dbReference type="NCBI Taxonomy" id="441921"/>
    <lineage>
        <taxon>Eukaryota</taxon>
        <taxon>Metazoa</taxon>
        <taxon>Ecdysozoa</taxon>
        <taxon>Arthropoda</taxon>
        <taxon>Hexapoda</taxon>
        <taxon>Insecta</taxon>
        <taxon>Pterygota</taxon>
        <taxon>Neoptera</taxon>
        <taxon>Endopterygota</taxon>
        <taxon>Hymenoptera</taxon>
        <taxon>Tenthredinoidea</taxon>
        <taxon>Diprionidae</taxon>
        <taxon>Diprioninae</taxon>
        <taxon>Neodiprion</taxon>
    </lineage>
</organism>
<feature type="transmembrane region" description="Helical" evidence="6">
    <location>
        <begin position="35"/>
        <end position="59"/>
    </location>
</feature>
<feature type="transmembrane region" description="Helical" evidence="6">
    <location>
        <begin position="214"/>
        <end position="234"/>
    </location>
</feature>
<dbReference type="PANTHER" id="PTHR11040:SF203">
    <property type="entry name" value="FI18611P1-RELATED"/>
    <property type="match status" value="1"/>
</dbReference>
<evidence type="ECO:0000256" key="4">
    <source>
        <dbReference type="ARBA" id="ARBA00023136"/>
    </source>
</evidence>
<keyword evidence="7" id="KW-1185">Reference proteome</keyword>
<keyword evidence="3 6" id="KW-1133">Transmembrane helix</keyword>
<evidence type="ECO:0000313" key="7">
    <source>
        <dbReference type="Proteomes" id="UP000829291"/>
    </source>
</evidence>
<evidence type="ECO:0000256" key="1">
    <source>
        <dbReference type="ARBA" id="ARBA00004141"/>
    </source>
</evidence>